<dbReference type="Proteomes" id="UP000003178">
    <property type="component" value="Unassembled WGS sequence"/>
</dbReference>
<evidence type="ECO:0000256" key="2">
    <source>
        <dbReference type="ARBA" id="ARBA00022692"/>
    </source>
</evidence>
<dbReference type="GO" id="GO:0016020">
    <property type="term" value="C:membrane"/>
    <property type="evidence" value="ECO:0007669"/>
    <property type="project" value="UniProtKB-SubCell"/>
</dbReference>
<dbReference type="HOGENOM" id="CLU_125939_0_1_9"/>
<proteinExistence type="predicted"/>
<feature type="transmembrane region" description="Helical" evidence="5">
    <location>
        <begin position="70"/>
        <end position="87"/>
    </location>
</feature>
<organism evidence="6 7">
    <name type="scientific">Peptacetobacter hiranonis (strain DSM 13275 / JCM 10541 / KCTC 15199 / TO-931)</name>
    <name type="common">Clostridium hiranonis</name>
    <dbReference type="NCBI Taxonomy" id="500633"/>
    <lineage>
        <taxon>Bacteria</taxon>
        <taxon>Bacillati</taxon>
        <taxon>Bacillota</taxon>
        <taxon>Clostridia</taxon>
        <taxon>Peptostreptococcales</taxon>
        <taxon>Peptostreptococcaceae</taxon>
        <taxon>Peptacetobacter</taxon>
    </lineage>
</organism>
<keyword evidence="3 5" id="KW-1133">Transmembrane helix</keyword>
<comment type="caution">
    <text evidence="6">The sequence shown here is derived from an EMBL/GenBank/DDBJ whole genome shotgun (WGS) entry which is preliminary data.</text>
</comment>
<keyword evidence="4 5" id="KW-0472">Membrane</keyword>
<gene>
    <name evidence="6" type="ORF">CLOHIR_01474</name>
</gene>
<dbReference type="EMBL" id="ABWP01000060">
    <property type="protein sequence ID" value="EEA84848.1"/>
    <property type="molecule type" value="Genomic_DNA"/>
</dbReference>
<reference evidence="6 7" key="2">
    <citation type="submission" date="2008-10" db="EMBL/GenBank/DDBJ databases">
        <title>Draft genome sequence of Clostridium hiranonis (DSM 13275).</title>
        <authorList>
            <person name="Sudarsanam P."/>
            <person name="Ley R."/>
            <person name="Guruge J."/>
            <person name="Turnbaugh P.J."/>
            <person name="Mahowald M."/>
            <person name="Liep D."/>
            <person name="Gordon J."/>
        </authorList>
    </citation>
    <scope>NUCLEOTIDE SEQUENCE [LARGE SCALE GENOMIC DNA]</scope>
    <source>
        <strain evidence="6 7">DSM 13275</strain>
    </source>
</reference>
<dbReference type="RefSeq" id="WP_006440395.1">
    <property type="nucleotide sequence ID" value="NZ_DS995356.1"/>
</dbReference>
<dbReference type="STRING" id="500633.CLOHIR_01474"/>
<keyword evidence="7" id="KW-1185">Reference proteome</keyword>
<evidence type="ECO:0000256" key="5">
    <source>
        <dbReference type="SAM" id="Phobius"/>
    </source>
</evidence>
<name>B6G020_PEPHT</name>
<dbReference type="InterPro" id="IPR006480">
    <property type="entry name" value="Phage_holin_4_1"/>
</dbReference>
<evidence type="ECO:0000256" key="3">
    <source>
        <dbReference type="ARBA" id="ARBA00022989"/>
    </source>
</evidence>
<dbReference type="NCBIfam" id="TIGR01593">
    <property type="entry name" value="holin_tox_secr"/>
    <property type="match status" value="1"/>
</dbReference>
<dbReference type="AlphaFoldDB" id="B6G020"/>
<protein>
    <submittedName>
        <fullName evidence="6">Toxin secretion/phage lysis holin</fullName>
    </submittedName>
</protein>
<reference evidence="6 7" key="1">
    <citation type="submission" date="2008-09" db="EMBL/GenBank/DDBJ databases">
        <authorList>
            <person name="Fulton L."/>
            <person name="Clifton S."/>
            <person name="Fulton B."/>
            <person name="Xu J."/>
            <person name="Minx P."/>
            <person name="Pepin K.H."/>
            <person name="Johnson M."/>
            <person name="Thiruvilangam P."/>
            <person name="Bhonagiri V."/>
            <person name="Nash W.E."/>
            <person name="Mardis E.R."/>
            <person name="Wilson R.K."/>
        </authorList>
    </citation>
    <scope>NUCLEOTIDE SEQUENCE [LARGE SCALE GENOMIC DNA]</scope>
    <source>
        <strain evidence="6 7">DSM 13275</strain>
    </source>
</reference>
<dbReference type="Pfam" id="PF05105">
    <property type="entry name" value="Phage_holin_4_1"/>
    <property type="match status" value="1"/>
</dbReference>
<feature type="transmembrane region" description="Helical" evidence="5">
    <location>
        <begin position="7"/>
        <end position="25"/>
    </location>
</feature>
<comment type="subcellular location">
    <subcellularLocation>
        <location evidence="1">Membrane</location>
        <topology evidence="1">Multi-pass membrane protein</topology>
    </subcellularLocation>
</comment>
<dbReference type="eggNOG" id="COG4824">
    <property type="taxonomic scope" value="Bacteria"/>
</dbReference>
<evidence type="ECO:0000256" key="4">
    <source>
        <dbReference type="ARBA" id="ARBA00023136"/>
    </source>
</evidence>
<evidence type="ECO:0000313" key="7">
    <source>
        <dbReference type="Proteomes" id="UP000003178"/>
    </source>
</evidence>
<evidence type="ECO:0000256" key="1">
    <source>
        <dbReference type="ARBA" id="ARBA00004141"/>
    </source>
</evidence>
<keyword evidence="2 5" id="KW-0812">Transmembrane</keyword>
<evidence type="ECO:0000313" key="6">
    <source>
        <dbReference type="EMBL" id="EEA84848.1"/>
    </source>
</evidence>
<sequence>MTRMTNFLNNFNGGIAVLGTWFTWLFGGWDLALKSLVLLMCVDYITGLVKGYLNKNLNSLTSFRGICKKLFILLILIVAVILDRVIGNDGYIFRTLVCFFYIANESLSVVENASELGVPIPKSIKVALEQLKEEND</sequence>
<accession>B6G020</accession>